<dbReference type="Pfam" id="PF12771">
    <property type="entry name" value="SusD-like_2"/>
    <property type="match status" value="1"/>
</dbReference>
<evidence type="ECO:0008006" key="4">
    <source>
        <dbReference type="Google" id="ProtNLM"/>
    </source>
</evidence>
<feature type="chain" id="PRO_5042006509" description="SusD/RagB family nutrient-binding outer membrane lipoprotein" evidence="1">
    <location>
        <begin position="22"/>
        <end position="522"/>
    </location>
</feature>
<dbReference type="InterPro" id="IPR041662">
    <property type="entry name" value="SusD-like_2"/>
</dbReference>
<comment type="caution">
    <text evidence="2">The sequence shown here is derived from an EMBL/GenBank/DDBJ whole genome shotgun (WGS) entry which is preliminary data.</text>
</comment>
<dbReference type="Gene3D" id="1.25.40.390">
    <property type="match status" value="1"/>
</dbReference>
<feature type="signal peptide" evidence="1">
    <location>
        <begin position="1"/>
        <end position="21"/>
    </location>
</feature>
<protein>
    <recommendedName>
        <fullName evidence="4">SusD/RagB family nutrient-binding outer membrane lipoprotein</fullName>
    </recommendedName>
</protein>
<dbReference type="EMBL" id="JAVDQY010000003">
    <property type="protein sequence ID" value="MDR6527345.1"/>
    <property type="molecule type" value="Genomic_DNA"/>
</dbReference>
<evidence type="ECO:0000313" key="3">
    <source>
        <dbReference type="Proteomes" id="UP001184861"/>
    </source>
</evidence>
<dbReference type="InterPro" id="IPR011990">
    <property type="entry name" value="TPR-like_helical_dom_sf"/>
</dbReference>
<dbReference type="RefSeq" id="WP_084085550.1">
    <property type="nucleotide sequence ID" value="NZ_JAVDQY010000003.1"/>
</dbReference>
<evidence type="ECO:0000313" key="2">
    <source>
        <dbReference type="EMBL" id="MDR6527345.1"/>
    </source>
</evidence>
<name>A0AAE4C556_9FLAO</name>
<keyword evidence="1" id="KW-0732">Signal</keyword>
<proteinExistence type="predicted"/>
<gene>
    <name evidence="2" type="ORF">J2787_002737</name>
</gene>
<dbReference type="Proteomes" id="UP001184861">
    <property type="component" value="Unassembled WGS sequence"/>
</dbReference>
<reference evidence="2" key="1">
    <citation type="submission" date="2023-07" db="EMBL/GenBank/DDBJ databases">
        <title>Sorghum-associated microbial communities from plants grown in Nebraska, USA.</title>
        <authorList>
            <person name="Schachtman D."/>
        </authorList>
    </citation>
    <scope>NUCLEOTIDE SEQUENCE</scope>
    <source>
        <strain evidence="2">DS2360</strain>
    </source>
</reference>
<accession>A0AAE4C556</accession>
<sequence>MKKIFSILTLAGLSLALNSCADKFEEIDTNPNSTENPLPTGLFNNGNKEYMDYTRDGWVSGRMMLPFIQYSAQRQYTEEDRYQYRLTTGTQLWTRTYYVAQDYKKIIDLNTDPATKAQMANYGANANQIAASRIMLSYVFANLADAFGDIPYWSYGNKDADFQALNVDANLQPKFATQKKVYADILKELKEASEMIDGTQDVILTDGDQLFGSPAKLKTFANSLRLRIATRVKGVIPGAEAHIADAIASGVMTSNDDTVGLTYENNLVNPSPFFATYIERSDFAISKTFVQLLKGEKGNFGVDPRIFKYASPTSVKASNIRAQNMVEATDISQIKGMPYGVPTTLATSQAASSSYFGKSVLKPGYTEIFMEYAEVEFLLAEANGWSQDHYEKGVRASMERWGVPTTDIDTFVAALPAASKANVMNQKYVALFMQPNEAWSEYRRTGYPNTLLLPGQTADLNVPSAAGQTTYTFTSLIAGLTDVPTRIFYPTTVQTLNTANYQAASASIGGDQMNTKLIWDTN</sequence>
<dbReference type="SUPFAM" id="SSF48452">
    <property type="entry name" value="TPR-like"/>
    <property type="match status" value="1"/>
</dbReference>
<dbReference type="AlphaFoldDB" id="A0AAE4C556"/>
<organism evidence="2 3">
    <name type="scientific">Chryseobacterium rhizosphaerae</name>
    <dbReference type="NCBI Taxonomy" id="395937"/>
    <lineage>
        <taxon>Bacteria</taxon>
        <taxon>Pseudomonadati</taxon>
        <taxon>Bacteroidota</taxon>
        <taxon>Flavobacteriia</taxon>
        <taxon>Flavobacteriales</taxon>
        <taxon>Weeksellaceae</taxon>
        <taxon>Chryseobacterium group</taxon>
        <taxon>Chryseobacterium</taxon>
    </lineage>
</organism>
<evidence type="ECO:0000256" key="1">
    <source>
        <dbReference type="SAM" id="SignalP"/>
    </source>
</evidence>